<organism evidence="1 2">
    <name type="scientific">Mucuna pruriens</name>
    <name type="common">Velvet bean</name>
    <name type="synonym">Dolichos pruriens</name>
    <dbReference type="NCBI Taxonomy" id="157652"/>
    <lineage>
        <taxon>Eukaryota</taxon>
        <taxon>Viridiplantae</taxon>
        <taxon>Streptophyta</taxon>
        <taxon>Embryophyta</taxon>
        <taxon>Tracheophyta</taxon>
        <taxon>Spermatophyta</taxon>
        <taxon>Magnoliopsida</taxon>
        <taxon>eudicotyledons</taxon>
        <taxon>Gunneridae</taxon>
        <taxon>Pentapetalae</taxon>
        <taxon>rosids</taxon>
        <taxon>fabids</taxon>
        <taxon>Fabales</taxon>
        <taxon>Fabaceae</taxon>
        <taxon>Papilionoideae</taxon>
        <taxon>50 kb inversion clade</taxon>
        <taxon>NPAAA clade</taxon>
        <taxon>indigoferoid/millettioid clade</taxon>
        <taxon>Phaseoleae</taxon>
        <taxon>Mucuna</taxon>
    </lineage>
</organism>
<evidence type="ECO:0000313" key="1">
    <source>
        <dbReference type="EMBL" id="RDY07611.1"/>
    </source>
</evidence>
<name>A0A371HXT9_MUCPR</name>
<reference evidence="1" key="1">
    <citation type="submission" date="2018-05" db="EMBL/GenBank/DDBJ databases">
        <title>Draft genome of Mucuna pruriens seed.</title>
        <authorList>
            <person name="Nnadi N.E."/>
            <person name="Vos R."/>
            <person name="Hasami M.H."/>
            <person name="Devisetty U.K."/>
            <person name="Aguiy J.C."/>
        </authorList>
    </citation>
    <scope>NUCLEOTIDE SEQUENCE [LARGE SCALE GENOMIC DNA]</scope>
    <source>
        <strain evidence="1">JCA_2017</strain>
    </source>
</reference>
<gene>
    <name evidence="1" type="ORF">CR513_08250</name>
</gene>
<dbReference type="GO" id="GO:0003676">
    <property type="term" value="F:nucleic acid binding"/>
    <property type="evidence" value="ECO:0007669"/>
    <property type="project" value="InterPro"/>
</dbReference>
<keyword evidence="2" id="KW-1185">Reference proteome</keyword>
<dbReference type="EMBL" id="QJKJ01001434">
    <property type="protein sequence ID" value="RDY07611.1"/>
    <property type="molecule type" value="Genomic_DNA"/>
</dbReference>
<dbReference type="InterPro" id="IPR036397">
    <property type="entry name" value="RNaseH_sf"/>
</dbReference>
<dbReference type="PANTHER" id="PTHR35046:SF9">
    <property type="entry name" value="RNA-DIRECTED DNA POLYMERASE"/>
    <property type="match status" value="1"/>
</dbReference>
<dbReference type="AlphaFoldDB" id="A0A371HXT9"/>
<sequence>MAHFIPSHKNDDACYVANLFSKKVVRLHVTSGEPYGARLELSFSFQLPTILRQMVRLRLQNLSQLLRYFVGKSLKPQEEWLPHIEFAYNRVVNFTTSPIPFKLVYGFNPLTPIDLLPFPDINSMLNCYGVSKMRFVKELHAKVHSYVERKVNKGKVQKGFEEGDLVWVHLRKEGFLT</sequence>
<accession>A0A371HXT9</accession>
<dbReference type="PANTHER" id="PTHR35046">
    <property type="entry name" value="ZINC KNUCKLE (CCHC-TYPE) FAMILY PROTEIN"/>
    <property type="match status" value="1"/>
</dbReference>
<evidence type="ECO:0000313" key="2">
    <source>
        <dbReference type="Proteomes" id="UP000257109"/>
    </source>
</evidence>
<feature type="non-terminal residue" evidence="1">
    <location>
        <position position="1"/>
    </location>
</feature>
<protein>
    <submittedName>
        <fullName evidence="1">Uncharacterized protein</fullName>
    </submittedName>
</protein>
<comment type="caution">
    <text evidence="1">The sequence shown here is derived from an EMBL/GenBank/DDBJ whole genome shotgun (WGS) entry which is preliminary data.</text>
</comment>
<dbReference type="Proteomes" id="UP000257109">
    <property type="component" value="Unassembled WGS sequence"/>
</dbReference>
<dbReference type="Gene3D" id="3.30.420.10">
    <property type="entry name" value="Ribonuclease H-like superfamily/Ribonuclease H"/>
    <property type="match status" value="1"/>
</dbReference>
<proteinExistence type="predicted"/>